<dbReference type="InParanoid" id="Q558X0"/>
<dbReference type="GeneID" id="8618625"/>
<name>Q558X0_DICDI</name>
<dbReference type="dictyBase" id="DDB_G0272853"/>
<protein>
    <submittedName>
        <fullName evidence="1">Uncharacterized protein</fullName>
    </submittedName>
</protein>
<dbReference type="SMR" id="Q558X0"/>
<proteinExistence type="predicted"/>
<dbReference type="Proteomes" id="UP000002195">
    <property type="component" value="Unassembled WGS sequence"/>
</dbReference>
<gene>
    <name evidence="1" type="ORF">DDB_G0272853</name>
</gene>
<accession>Q558X0</accession>
<evidence type="ECO:0000313" key="2">
    <source>
        <dbReference type="Proteomes" id="UP000002195"/>
    </source>
</evidence>
<dbReference type="PaxDb" id="44689-DDB0202707"/>
<sequence length="125" mass="14900">MYKLNELQENKIDINDPLYIKCLNHMKSHQLPNHIKVNTKHIILVKENQIKSISKEMHTIQTTQYINLLDITKNNNNDNNNNNNKNNNDSNNSIPIRNYYQQLFLQIQHLKLQIQQLNQQIINLN</sequence>
<dbReference type="VEuPathDB" id="AmoebaDB:DDB_G0272853"/>
<dbReference type="KEGG" id="ddi:DDB_G0272853"/>
<reference evidence="1 2" key="1">
    <citation type="journal article" date="2005" name="Nature">
        <title>The genome of the social amoeba Dictyostelium discoideum.</title>
        <authorList>
            <consortium name="The Dictyostelium discoideum Sequencing Consortium"/>
            <person name="Eichinger L."/>
            <person name="Pachebat J.A."/>
            <person name="Glockner G."/>
            <person name="Rajandream M.A."/>
            <person name="Sucgang R."/>
            <person name="Berriman M."/>
            <person name="Song J."/>
            <person name="Olsen R."/>
            <person name="Szafranski K."/>
            <person name="Xu Q."/>
            <person name="Tunggal B."/>
            <person name="Kummerfeld S."/>
            <person name="Madera M."/>
            <person name="Konfortov B.A."/>
            <person name="Rivero F."/>
            <person name="Bankier A.T."/>
            <person name="Lehmann R."/>
            <person name="Hamlin N."/>
            <person name="Davies R."/>
            <person name="Gaudet P."/>
            <person name="Fey P."/>
            <person name="Pilcher K."/>
            <person name="Chen G."/>
            <person name="Saunders D."/>
            <person name="Sodergren E."/>
            <person name="Davis P."/>
            <person name="Kerhornou A."/>
            <person name="Nie X."/>
            <person name="Hall N."/>
            <person name="Anjard C."/>
            <person name="Hemphill L."/>
            <person name="Bason N."/>
            <person name="Farbrother P."/>
            <person name="Desany B."/>
            <person name="Just E."/>
            <person name="Morio T."/>
            <person name="Rost R."/>
            <person name="Churcher C."/>
            <person name="Cooper J."/>
            <person name="Haydock S."/>
            <person name="van Driessche N."/>
            <person name="Cronin A."/>
            <person name="Goodhead I."/>
            <person name="Muzny D."/>
            <person name="Mourier T."/>
            <person name="Pain A."/>
            <person name="Lu M."/>
            <person name="Harper D."/>
            <person name="Lindsay R."/>
            <person name="Hauser H."/>
            <person name="James K."/>
            <person name="Quiles M."/>
            <person name="Madan Babu M."/>
            <person name="Saito T."/>
            <person name="Buchrieser C."/>
            <person name="Wardroper A."/>
            <person name="Felder M."/>
            <person name="Thangavelu M."/>
            <person name="Johnson D."/>
            <person name="Knights A."/>
            <person name="Loulseged H."/>
            <person name="Mungall K."/>
            <person name="Oliver K."/>
            <person name="Price C."/>
            <person name="Quail M.A."/>
            <person name="Urushihara H."/>
            <person name="Hernandez J."/>
            <person name="Rabbinowitsch E."/>
            <person name="Steffen D."/>
            <person name="Sanders M."/>
            <person name="Ma J."/>
            <person name="Kohara Y."/>
            <person name="Sharp S."/>
            <person name="Simmonds M."/>
            <person name="Spiegler S."/>
            <person name="Tivey A."/>
            <person name="Sugano S."/>
            <person name="White B."/>
            <person name="Walker D."/>
            <person name="Woodward J."/>
            <person name="Winckler T."/>
            <person name="Tanaka Y."/>
            <person name="Shaulsky G."/>
            <person name="Schleicher M."/>
            <person name="Weinstock G."/>
            <person name="Rosenthal A."/>
            <person name="Cox E.C."/>
            <person name="Chisholm R.L."/>
            <person name="Gibbs R."/>
            <person name="Loomis W.F."/>
            <person name="Platzer M."/>
            <person name="Kay R.R."/>
            <person name="Williams J."/>
            <person name="Dear P.H."/>
            <person name="Noegel A.A."/>
            <person name="Barrell B."/>
            <person name="Kuspa A."/>
        </authorList>
    </citation>
    <scope>NUCLEOTIDE SEQUENCE [LARGE SCALE GENOMIC DNA]</scope>
    <source>
        <strain evidence="1 2">AX4</strain>
    </source>
</reference>
<dbReference type="AlphaFoldDB" id="Q558X0"/>
<comment type="caution">
    <text evidence="1">The sequence shown here is derived from an EMBL/GenBank/DDBJ whole genome shotgun (WGS) entry which is preliminary data.</text>
</comment>
<evidence type="ECO:0000313" key="1">
    <source>
        <dbReference type="EMBL" id="EAL71064.1"/>
    </source>
</evidence>
<dbReference type="EMBL" id="AAFI02000008">
    <property type="protein sequence ID" value="EAL71064.1"/>
    <property type="molecule type" value="Genomic_DNA"/>
</dbReference>
<dbReference type="RefSeq" id="XP_644946.1">
    <property type="nucleotide sequence ID" value="XM_639854.1"/>
</dbReference>
<organism evidence="1 2">
    <name type="scientific">Dictyostelium discoideum</name>
    <name type="common">Social amoeba</name>
    <dbReference type="NCBI Taxonomy" id="44689"/>
    <lineage>
        <taxon>Eukaryota</taxon>
        <taxon>Amoebozoa</taxon>
        <taxon>Evosea</taxon>
        <taxon>Eumycetozoa</taxon>
        <taxon>Dictyostelia</taxon>
        <taxon>Dictyosteliales</taxon>
        <taxon>Dictyosteliaceae</taxon>
        <taxon>Dictyostelium</taxon>
    </lineage>
</organism>
<keyword evidence="2" id="KW-1185">Reference proteome</keyword>
<dbReference type="HOGENOM" id="CLU_1996862_0_0_1"/>